<keyword evidence="7" id="KW-1185">Reference proteome</keyword>
<evidence type="ECO:0000256" key="2">
    <source>
        <dbReference type="ARBA" id="ARBA00022737"/>
    </source>
</evidence>
<comment type="function">
    <text evidence="3">Regulates mitochondrial small subunit maturation by controlling 15S rRNA 5'-end processing. Localizes to the 5' precursor of the 15S rRNA in a position that is subsequently occupied by mS47 in the mature yeast mtSSU. Uses structure and sequence-specific RNA recognition, binding to a single-stranded region of the precursor and specifically recognizing bases -6 to -1. The exchange of Ccm1 for mS47 is coupled to the irreversible removal of precursor rRNA that is accompanied by conformational changes of the mitoribosomal proteins uS5m and mS26. These conformational changes signal completion of 5'-end rRNA processing through protection of the mature 5'-end of the 15S rRNA and stabilization of mS47. The removal of the 5' precursor together with the dissociation of Ccm1 may be catalyzed by the 5'-3' exoribonuclease Pet127. Involved in the specific removal of group I introns in mitochondrial encoded transcripts.</text>
</comment>
<proteinExistence type="inferred from homology"/>
<dbReference type="InterPro" id="IPR011990">
    <property type="entry name" value="TPR-like_helical_dom_sf"/>
</dbReference>
<protein>
    <submittedName>
        <fullName evidence="6">Uncharacterized protein</fullName>
    </submittedName>
</protein>
<gene>
    <name evidence="6" type="ORF">PIIN_01289</name>
</gene>
<evidence type="ECO:0000256" key="5">
    <source>
        <dbReference type="PROSITE-ProRule" id="PRU00708"/>
    </source>
</evidence>
<evidence type="ECO:0000256" key="3">
    <source>
        <dbReference type="ARBA" id="ARBA00044493"/>
    </source>
</evidence>
<dbReference type="STRING" id="1109443.G4T801"/>
<name>G4T801_SERID</name>
<dbReference type="AlphaFoldDB" id="G4T801"/>
<evidence type="ECO:0000256" key="4">
    <source>
        <dbReference type="ARBA" id="ARBA00044511"/>
    </source>
</evidence>
<dbReference type="OrthoDB" id="185373at2759"/>
<evidence type="ECO:0000313" key="7">
    <source>
        <dbReference type="Proteomes" id="UP000007148"/>
    </source>
</evidence>
<dbReference type="Pfam" id="PF13041">
    <property type="entry name" value="PPR_2"/>
    <property type="match status" value="2"/>
</dbReference>
<comment type="similarity">
    <text evidence="1">Belongs to the CCM1 family.</text>
</comment>
<dbReference type="HOGENOM" id="CLU_022893_0_0_1"/>
<keyword evidence="2" id="KW-0677">Repeat</keyword>
<dbReference type="Gene3D" id="1.25.40.10">
    <property type="entry name" value="Tetratricopeptide repeat domain"/>
    <property type="match status" value="3"/>
</dbReference>
<dbReference type="OMA" id="TRTRRIM"/>
<feature type="repeat" description="PPR" evidence="5">
    <location>
        <begin position="387"/>
        <end position="421"/>
    </location>
</feature>
<dbReference type="EMBL" id="CAFZ01000014">
    <property type="protein sequence ID" value="CCA67459.1"/>
    <property type="molecule type" value="Genomic_DNA"/>
</dbReference>
<dbReference type="Pfam" id="PF01535">
    <property type="entry name" value="PPR"/>
    <property type="match status" value="1"/>
</dbReference>
<dbReference type="Proteomes" id="UP000007148">
    <property type="component" value="Unassembled WGS sequence"/>
</dbReference>
<comment type="caution">
    <text evidence="6">The sequence shown here is derived from an EMBL/GenBank/DDBJ whole genome shotgun (WGS) entry which is preliminary data.</text>
</comment>
<evidence type="ECO:0000256" key="1">
    <source>
        <dbReference type="ARBA" id="ARBA00006192"/>
    </source>
</evidence>
<sequence length="745" mass="84615">MLRRNIPIRRLGLSGLVAPFRGAHHSGQPPPHLKKIKPRFESIKPLTNLNDQILRSEFKAWPSTLENVLLDPPTDFLASAPEPQKVDPTPPRARYELGPDSQASAALNELWGGIARNEIEPILAGFKKLRERNALAKLLDADVIKITQLLSDYLSRAPDDQTRQLAQVMAAHFAMRGVPEPLNVAMAFHLRKGDHEAIFELWDETQNWGKSQELLSSKRTWAMAKDDRILYVAAAAAISQEFQRIVNAIRTTTASFDGQRLEDFIHREMFELSPAIRQRFRDYLHDAVLCRDVQQQQMLFSQVEDLILARDSAAMAKLFNSIVDALERKVLVTGAVNVPSVSKQIFIPIHVGGALWSLLVWGAVHCRDIKLAERIMDGMQKYNVKPPINCWNYLMYAHAKQGRIDEIHKILARIQESNTEPDIRTYSIVMSSLFDRRLVRQARQTFDLIKQLPTPHDNEAAAKHPSLLLGAYNLAINGYLRCQLFEEANTVLQEMEAGTGPKPDIVTYNTFLNRYMHMGDRGAVANTLQRIAEAGLDPDLYTFTILFVGASKDRDLEMQTDIIKRMQAMHLQPGVELLSAAVDSIFNGGTREALPAAIAFLERMERNPRDNRRPNLVTYATFLHGIDRLNEAGAITFGEFKYYAEAIYRRIIKRGFTPNRAVHHAMMRMYLKDKEPQALKTALSIFNELKQAQALNTDSWHLLLRGLEMRGERELAKRMVDELKNATSEPLKSSLLRLIERISAR</sequence>
<dbReference type="PROSITE" id="PS51375">
    <property type="entry name" value="PPR"/>
    <property type="match status" value="2"/>
</dbReference>
<dbReference type="InterPro" id="IPR002885">
    <property type="entry name" value="PPR_rpt"/>
</dbReference>
<dbReference type="GO" id="GO:0031930">
    <property type="term" value="P:mitochondria-nucleus signaling pathway"/>
    <property type="evidence" value="ECO:0007669"/>
    <property type="project" value="TreeGrafter"/>
</dbReference>
<feature type="repeat" description="PPR" evidence="5">
    <location>
        <begin position="504"/>
        <end position="538"/>
    </location>
</feature>
<evidence type="ECO:0000313" key="6">
    <source>
        <dbReference type="EMBL" id="CCA67459.1"/>
    </source>
</evidence>
<organism evidence="6 7">
    <name type="scientific">Serendipita indica (strain DSM 11827)</name>
    <name type="common">Root endophyte fungus</name>
    <name type="synonym">Piriformospora indica</name>
    <dbReference type="NCBI Taxonomy" id="1109443"/>
    <lineage>
        <taxon>Eukaryota</taxon>
        <taxon>Fungi</taxon>
        <taxon>Dikarya</taxon>
        <taxon>Basidiomycota</taxon>
        <taxon>Agaricomycotina</taxon>
        <taxon>Agaricomycetes</taxon>
        <taxon>Sebacinales</taxon>
        <taxon>Serendipitaceae</taxon>
        <taxon>Serendipita</taxon>
    </lineage>
</organism>
<dbReference type="PANTHER" id="PTHR47936">
    <property type="entry name" value="PPR_LONG DOMAIN-CONTAINING PROTEIN"/>
    <property type="match status" value="1"/>
</dbReference>
<reference evidence="6 7" key="1">
    <citation type="journal article" date="2011" name="PLoS Pathog.">
        <title>Endophytic Life Strategies Decoded by Genome and Transcriptome Analyses of the Mutualistic Root Symbiont Piriformospora indica.</title>
        <authorList>
            <person name="Zuccaro A."/>
            <person name="Lahrmann U."/>
            <person name="Guldener U."/>
            <person name="Langen G."/>
            <person name="Pfiffi S."/>
            <person name="Biedenkopf D."/>
            <person name="Wong P."/>
            <person name="Samans B."/>
            <person name="Grimm C."/>
            <person name="Basiewicz M."/>
            <person name="Murat C."/>
            <person name="Martin F."/>
            <person name="Kogel K.H."/>
        </authorList>
    </citation>
    <scope>NUCLEOTIDE SEQUENCE [LARGE SCALE GENOMIC DNA]</scope>
    <source>
        <strain evidence="6 7">DSM 11827</strain>
    </source>
</reference>
<dbReference type="InParanoid" id="G4T801"/>
<dbReference type="eggNOG" id="KOG4197">
    <property type="taxonomic scope" value="Eukaryota"/>
</dbReference>
<comment type="subunit">
    <text evidence="4">Binds to mitochondrial small subunit 15S rRNA.</text>
</comment>
<dbReference type="PANTHER" id="PTHR47936:SF1">
    <property type="entry name" value="PENTATRICOPEPTIDE REPEAT-CONTAINING PROTEIN GUN1, CHLOROPLASTIC"/>
    <property type="match status" value="1"/>
</dbReference>
<dbReference type="NCBIfam" id="TIGR00756">
    <property type="entry name" value="PPR"/>
    <property type="match status" value="1"/>
</dbReference>
<accession>G4T801</accession>